<name>A0A1T4VDY4_9BACT</name>
<evidence type="ECO:0000313" key="15">
    <source>
        <dbReference type="EMBL" id="SKA63137.1"/>
    </source>
</evidence>
<dbReference type="EC" id="7.2.2.11" evidence="11"/>
<proteinExistence type="inferred from homology"/>
<feature type="domain" description="ABC transporter" evidence="14">
    <location>
        <begin position="4"/>
        <end position="255"/>
    </location>
</feature>
<keyword evidence="6 15" id="KW-0067">ATP-binding</keyword>
<dbReference type="NCBIfam" id="TIGR01727">
    <property type="entry name" value="oligo_HPY"/>
    <property type="match status" value="1"/>
</dbReference>
<dbReference type="InterPro" id="IPR027417">
    <property type="entry name" value="P-loop_NTPase"/>
</dbReference>
<dbReference type="SMART" id="SM00382">
    <property type="entry name" value="AAA"/>
    <property type="match status" value="1"/>
</dbReference>
<dbReference type="RefSeq" id="WP_078683877.1">
    <property type="nucleotide sequence ID" value="NZ_FUYA01000001.1"/>
</dbReference>
<evidence type="ECO:0000256" key="3">
    <source>
        <dbReference type="ARBA" id="ARBA00022448"/>
    </source>
</evidence>
<dbReference type="AlphaFoldDB" id="A0A1T4VDY4"/>
<evidence type="ECO:0000256" key="6">
    <source>
        <dbReference type="ARBA" id="ARBA00022840"/>
    </source>
</evidence>
<evidence type="ECO:0000256" key="1">
    <source>
        <dbReference type="ARBA" id="ARBA00004417"/>
    </source>
</evidence>
<comment type="similarity">
    <text evidence="2">Belongs to the ABC transporter superfamily.</text>
</comment>
<comment type="catalytic activity">
    <reaction evidence="13">
        <text>Ni(2+)(out) + ATP + H2O = Ni(2+)(in) + ADP + phosphate + H(+)</text>
        <dbReference type="Rhea" id="RHEA:15557"/>
        <dbReference type="ChEBI" id="CHEBI:15377"/>
        <dbReference type="ChEBI" id="CHEBI:15378"/>
        <dbReference type="ChEBI" id="CHEBI:30616"/>
        <dbReference type="ChEBI" id="CHEBI:43474"/>
        <dbReference type="ChEBI" id="CHEBI:49786"/>
        <dbReference type="ChEBI" id="CHEBI:456216"/>
        <dbReference type="EC" id="7.2.2.11"/>
    </reaction>
    <physiologicalReaction direction="left-to-right" evidence="13">
        <dbReference type="Rhea" id="RHEA:15558"/>
    </physiologicalReaction>
</comment>
<dbReference type="InterPro" id="IPR050388">
    <property type="entry name" value="ABC_Ni/Peptide_Import"/>
</dbReference>
<comment type="subcellular location">
    <subcellularLocation>
        <location evidence="1">Cell inner membrane</location>
        <topology evidence="1">Peripheral membrane protein</topology>
    </subcellularLocation>
</comment>
<dbReference type="InterPro" id="IPR017871">
    <property type="entry name" value="ABC_transporter-like_CS"/>
</dbReference>
<accession>A0A1T4VDY4</accession>
<evidence type="ECO:0000256" key="11">
    <source>
        <dbReference type="ARBA" id="ARBA00039098"/>
    </source>
</evidence>
<protein>
    <recommendedName>
        <fullName evidence="12">Nickel import system ATP-binding protein NikD</fullName>
        <ecNumber evidence="11">7.2.2.11</ecNumber>
    </recommendedName>
</protein>
<dbReference type="EMBL" id="FUYA01000001">
    <property type="protein sequence ID" value="SKA63137.1"/>
    <property type="molecule type" value="Genomic_DNA"/>
</dbReference>
<evidence type="ECO:0000256" key="10">
    <source>
        <dbReference type="ARBA" id="ARBA00038669"/>
    </source>
</evidence>
<evidence type="ECO:0000256" key="13">
    <source>
        <dbReference type="ARBA" id="ARBA00048610"/>
    </source>
</evidence>
<keyword evidence="4" id="KW-1003">Cell membrane</keyword>
<dbReference type="GO" id="GO:0005524">
    <property type="term" value="F:ATP binding"/>
    <property type="evidence" value="ECO:0007669"/>
    <property type="project" value="UniProtKB-KW"/>
</dbReference>
<keyword evidence="7" id="KW-1278">Translocase</keyword>
<gene>
    <name evidence="15" type="ORF">SAMN02745702_00085</name>
</gene>
<sequence>MQLLTISDLQTQFFTSHGVAHAVDGVSLHVDKGEPLAIVGESGCGKTMLALSIMRLVPSPPGKIVSGSIRLGDTELLTLPEKDMQRIRGNRIGMIFQEPMTSLNPVFKVGEQIAEALRLHRKLSQKDAKDMAVDMLHAVGIPEARRRAAAYPHELSGGMRQRVVIAMALACDPELVLADEPTTALDVTIQAQILELMMELQHKRQASVIYITHDLGVVAQTCTRVAVMYAGHIVEESPVEDIFHEPLHPYTKGLMRSVPRIDQDQTLRPISGLVPNLYDLPTGCRFHPRCPYAMDKCREQAPELVRDGSRRVRCWLHAS</sequence>
<dbReference type="PANTHER" id="PTHR43297:SF13">
    <property type="entry name" value="NICKEL ABC TRANSPORTER, ATP-BINDING PROTEIN"/>
    <property type="match status" value="1"/>
</dbReference>
<keyword evidence="8" id="KW-0406">Ion transport</keyword>
<dbReference type="GO" id="GO:0015833">
    <property type="term" value="P:peptide transport"/>
    <property type="evidence" value="ECO:0007669"/>
    <property type="project" value="InterPro"/>
</dbReference>
<evidence type="ECO:0000313" key="16">
    <source>
        <dbReference type="Proteomes" id="UP000189733"/>
    </source>
</evidence>
<dbReference type="PROSITE" id="PS00211">
    <property type="entry name" value="ABC_TRANSPORTER_1"/>
    <property type="match status" value="1"/>
</dbReference>
<keyword evidence="16" id="KW-1185">Reference proteome</keyword>
<dbReference type="PROSITE" id="PS50893">
    <property type="entry name" value="ABC_TRANSPORTER_2"/>
    <property type="match status" value="1"/>
</dbReference>
<dbReference type="Gene3D" id="3.40.50.300">
    <property type="entry name" value="P-loop containing nucleotide triphosphate hydrolases"/>
    <property type="match status" value="1"/>
</dbReference>
<evidence type="ECO:0000256" key="8">
    <source>
        <dbReference type="ARBA" id="ARBA00023065"/>
    </source>
</evidence>
<evidence type="ECO:0000256" key="4">
    <source>
        <dbReference type="ARBA" id="ARBA00022475"/>
    </source>
</evidence>
<evidence type="ECO:0000256" key="7">
    <source>
        <dbReference type="ARBA" id="ARBA00022967"/>
    </source>
</evidence>
<reference evidence="15 16" key="1">
    <citation type="submission" date="2017-02" db="EMBL/GenBank/DDBJ databases">
        <authorList>
            <person name="Peterson S.W."/>
        </authorList>
    </citation>
    <scope>NUCLEOTIDE SEQUENCE [LARGE SCALE GENOMIC DNA]</scope>
    <source>
        <strain evidence="15 16">DSM 18034</strain>
    </source>
</reference>
<evidence type="ECO:0000256" key="2">
    <source>
        <dbReference type="ARBA" id="ARBA00005417"/>
    </source>
</evidence>
<keyword evidence="9" id="KW-0472">Membrane</keyword>
<dbReference type="PANTHER" id="PTHR43297">
    <property type="entry name" value="OLIGOPEPTIDE TRANSPORT ATP-BINDING PROTEIN APPD"/>
    <property type="match status" value="1"/>
</dbReference>
<keyword evidence="5" id="KW-0547">Nucleotide-binding</keyword>
<evidence type="ECO:0000256" key="5">
    <source>
        <dbReference type="ARBA" id="ARBA00022741"/>
    </source>
</evidence>
<dbReference type="Pfam" id="PF08352">
    <property type="entry name" value="oligo_HPY"/>
    <property type="match status" value="1"/>
</dbReference>
<dbReference type="OrthoDB" id="9809450at2"/>
<evidence type="ECO:0000256" key="12">
    <source>
        <dbReference type="ARBA" id="ARBA00044143"/>
    </source>
</evidence>
<evidence type="ECO:0000259" key="14">
    <source>
        <dbReference type="PROSITE" id="PS50893"/>
    </source>
</evidence>
<dbReference type="STRING" id="1121442.SAMN02745702_00085"/>
<dbReference type="SUPFAM" id="SSF52540">
    <property type="entry name" value="P-loop containing nucleoside triphosphate hydrolases"/>
    <property type="match status" value="1"/>
</dbReference>
<dbReference type="InterPro" id="IPR013563">
    <property type="entry name" value="Oligopep_ABC_C"/>
</dbReference>
<dbReference type="InterPro" id="IPR003593">
    <property type="entry name" value="AAA+_ATPase"/>
</dbReference>
<dbReference type="Pfam" id="PF00005">
    <property type="entry name" value="ABC_tran"/>
    <property type="match status" value="1"/>
</dbReference>
<evidence type="ECO:0000256" key="9">
    <source>
        <dbReference type="ARBA" id="ARBA00023136"/>
    </source>
</evidence>
<dbReference type="Proteomes" id="UP000189733">
    <property type="component" value="Unassembled WGS sequence"/>
</dbReference>
<organism evidence="15 16">
    <name type="scientific">Desulfobaculum bizertense DSM 18034</name>
    <dbReference type="NCBI Taxonomy" id="1121442"/>
    <lineage>
        <taxon>Bacteria</taxon>
        <taxon>Pseudomonadati</taxon>
        <taxon>Thermodesulfobacteriota</taxon>
        <taxon>Desulfovibrionia</taxon>
        <taxon>Desulfovibrionales</taxon>
        <taxon>Desulfovibrionaceae</taxon>
        <taxon>Desulfobaculum</taxon>
    </lineage>
</organism>
<keyword evidence="3" id="KW-0813">Transport</keyword>
<dbReference type="FunFam" id="3.40.50.300:FF:000016">
    <property type="entry name" value="Oligopeptide ABC transporter ATP-binding component"/>
    <property type="match status" value="1"/>
</dbReference>
<comment type="subunit">
    <text evidence="10">The complex is composed of two ATP-binding proteins (NikD and NikE), two transmembrane proteins (NikB and NikC) and a solute-binding protein (NikA).</text>
</comment>
<dbReference type="GO" id="GO:0015413">
    <property type="term" value="F:ABC-type nickel transporter activity"/>
    <property type="evidence" value="ECO:0007669"/>
    <property type="project" value="UniProtKB-EC"/>
</dbReference>
<dbReference type="CDD" id="cd03257">
    <property type="entry name" value="ABC_NikE_OppD_transporters"/>
    <property type="match status" value="1"/>
</dbReference>
<dbReference type="GO" id="GO:0005886">
    <property type="term" value="C:plasma membrane"/>
    <property type="evidence" value="ECO:0007669"/>
    <property type="project" value="UniProtKB-SubCell"/>
</dbReference>
<dbReference type="InterPro" id="IPR003439">
    <property type="entry name" value="ABC_transporter-like_ATP-bd"/>
</dbReference>
<dbReference type="GO" id="GO:0016887">
    <property type="term" value="F:ATP hydrolysis activity"/>
    <property type="evidence" value="ECO:0007669"/>
    <property type="project" value="InterPro"/>
</dbReference>